<dbReference type="PROSITE" id="PS51779">
    <property type="entry name" value="POTRA"/>
    <property type="match status" value="1"/>
</dbReference>
<dbReference type="PANTHER" id="PTHR14226:SF29">
    <property type="entry name" value="NEUROPATHY TARGET ESTERASE SWS"/>
    <property type="match status" value="1"/>
</dbReference>
<keyword evidence="2 6" id="KW-0378">Hydrolase</keyword>
<comment type="subcellular location">
    <subcellularLocation>
        <location evidence="1">Membrane</location>
    </subcellularLocation>
</comment>
<feature type="domain" description="POTRA" evidence="8">
    <location>
        <begin position="348"/>
        <end position="419"/>
    </location>
</feature>
<gene>
    <name evidence="9" type="ordered locus">ASA_0426</name>
</gene>
<dbReference type="PROSITE" id="PS51635">
    <property type="entry name" value="PNPLA"/>
    <property type="match status" value="1"/>
</dbReference>
<dbReference type="InterPro" id="IPR010827">
    <property type="entry name" value="BamA/TamA_POTRA"/>
</dbReference>
<dbReference type="Gene3D" id="3.40.1090.10">
    <property type="entry name" value="Cytosolic phospholipase A2 catalytic domain"/>
    <property type="match status" value="2"/>
</dbReference>
<dbReference type="InterPro" id="IPR002641">
    <property type="entry name" value="PNPLA_dom"/>
</dbReference>
<accession>A4SI82</accession>
<dbReference type="STRING" id="29491.GCA_000820065_04424"/>
<dbReference type="InterPro" id="IPR050301">
    <property type="entry name" value="NTE"/>
</dbReference>
<dbReference type="eggNOG" id="COG4775">
    <property type="taxonomic scope" value="Bacteria"/>
</dbReference>
<dbReference type="Pfam" id="PF01734">
    <property type="entry name" value="Patatin"/>
    <property type="match status" value="1"/>
</dbReference>
<evidence type="ECO:0000313" key="10">
    <source>
        <dbReference type="Proteomes" id="UP000000225"/>
    </source>
</evidence>
<dbReference type="GO" id="GO:0019867">
    <property type="term" value="C:outer membrane"/>
    <property type="evidence" value="ECO:0007669"/>
    <property type="project" value="InterPro"/>
</dbReference>
<dbReference type="EMBL" id="CP000644">
    <property type="protein sequence ID" value="ABO88604.1"/>
    <property type="molecule type" value="Genomic_DNA"/>
</dbReference>
<dbReference type="Pfam" id="PF07244">
    <property type="entry name" value="POTRA"/>
    <property type="match status" value="1"/>
</dbReference>
<dbReference type="PANTHER" id="PTHR14226">
    <property type="entry name" value="NEUROPATHY TARGET ESTERASE/SWISS CHEESE D.MELANOGASTER"/>
    <property type="match status" value="1"/>
</dbReference>
<keyword evidence="5" id="KW-0472">Membrane</keyword>
<organism evidence="9 10">
    <name type="scientific">Aeromonas salmonicida (strain A449)</name>
    <dbReference type="NCBI Taxonomy" id="382245"/>
    <lineage>
        <taxon>Bacteria</taxon>
        <taxon>Pseudomonadati</taxon>
        <taxon>Pseudomonadota</taxon>
        <taxon>Gammaproteobacteria</taxon>
        <taxon>Aeromonadales</taxon>
        <taxon>Aeromonadaceae</taxon>
        <taxon>Aeromonas</taxon>
    </lineage>
</organism>
<dbReference type="InterPro" id="IPR016035">
    <property type="entry name" value="Acyl_Trfase/lysoPLipase"/>
</dbReference>
<sequence>MENHMRIFRRGWTHLFLILLAGLPLMAAAQSERPRIALVLSGGGAKGSAHIGILKVLEEKRIPVDIIVGTSMGSYVAGMYAMGLSAEEVERTTLAIDWNKGYQDKVGRDELSLRKKQQSEKYQLRTDIGVNGDAVQFPDGFFQGQSMASLLRHATSNLPAQKSFDDLPIPYRAVATDMETVTPFVLEGGSLAKAMQASMSIPGALKPVEWEGHILADGGTVNNMPVDVAKGMGADVVIAVDIGARLRTRESLKSGLAMIDQLTTYMTQVGTDKQRALLGPQDILLTPEFGNMGIADFSLMPEGIKQGEAVANRAATQLDALSLSPREYAVYRNQKLSRRAERSGQPAYYIDKVEILNKSRLSDETVRAMLKVKPDKIQTNESLEAGIRRLYALESFDRITYEVEERDGENVLVVDASEKNWGPGYLNFQFGFSDDFESSSNYNVGMSYTLTNLNEWGAEWLTEASLGTAKHLKTDFYSPLEPSQTFYGEASFAYDKTLRSLFNPDPEDQSFNYLDTEYSFFSTDLALGWNLQPWSRLSLGVDGKMGSIDVRNLNGVNSDAISWGPYVRFEHDTLDSRYFPYEGVFWDIKGGYSHVRLDYHNDNEENERNEGVNYHLSMIKPWSWDRHSLNLILEGGGSTSQEEVPLLVQDLGGLFRLSGFQHYQLSGRYSLFGGLRYIYRVVDNDFGALRAPLYLGGSLEQGGVWDKGEDISIESSFTGGSVYVGIESFLGPIFLGYGIAEGGNNMFYLQLGTTFE</sequence>
<dbReference type="AlphaFoldDB" id="A4SI82"/>
<dbReference type="GO" id="GO:0016042">
    <property type="term" value="P:lipid catabolic process"/>
    <property type="evidence" value="ECO:0007669"/>
    <property type="project" value="UniProtKB-UniRule"/>
</dbReference>
<evidence type="ECO:0000313" key="9">
    <source>
        <dbReference type="EMBL" id="ABO88604.1"/>
    </source>
</evidence>
<evidence type="ECO:0000256" key="2">
    <source>
        <dbReference type="ARBA" id="ARBA00022801"/>
    </source>
</evidence>
<evidence type="ECO:0000256" key="6">
    <source>
        <dbReference type="PROSITE-ProRule" id="PRU01161"/>
    </source>
</evidence>
<dbReference type="CDD" id="cd07205">
    <property type="entry name" value="Pat_PNPLA6_PNPLA7_NTE1_like"/>
    <property type="match status" value="1"/>
</dbReference>
<feature type="domain" description="PNPLA" evidence="7">
    <location>
        <begin position="38"/>
        <end position="230"/>
    </location>
</feature>
<name>A4SI82_AERS4</name>
<feature type="short sequence motif" description="GXGXXG" evidence="6">
    <location>
        <begin position="42"/>
        <end position="47"/>
    </location>
</feature>
<dbReference type="InterPro" id="IPR034746">
    <property type="entry name" value="POTRA"/>
</dbReference>
<keyword evidence="3 6" id="KW-0442">Lipid degradation</keyword>
<feature type="active site" description="Nucleophile" evidence="6">
    <location>
        <position position="71"/>
    </location>
</feature>
<evidence type="ECO:0000256" key="1">
    <source>
        <dbReference type="ARBA" id="ARBA00004370"/>
    </source>
</evidence>
<dbReference type="SUPFAM" id="SSF52151">
    <property type="entry name" value="FabD/lysophospholipase-like"/>
    <property type="match status" value="1"/>
</dbReference>
<dbReference type="Proteomes" id="UP000000225">
    <property type="component" value="Chromosome"/>
</dbReference>
<dbReference type="eggNOG" id="COG1752">
    <property type="taxonomic scope" value="Bacteria"/>
</dbReference>
<evidence type="ECO:0000259" key="7">
    <source>
        <dbReference type="PROSITE" id="PS51635"/>
    </source>
</evidence>
<reference evidence="10" key="1">
    <citation type="journal article" date="2008" name="BMC Genomics">
        <title>The genome of Aeromonas salmonicida subsp. salmonicida A449: insights into the evolution of a fish pathogen.</title>
        <authorList>
            <person name="Reith M.E."/>
            <person name="Singh R.K."/>
            <person name="Curtis B."/>
            <person name="Boyd J.M."/>
            <person name="Bouevitch A."/>
            <person name="Kimball J."/>
            <person name="Munholland J."/>
            <person name="Murphy C."/>
            <person name="Sarty D."/>
            <person name="Williams J."/>
            <person name="Nash J.H."/>
            <person name="Johnson S.C."/>
            <person name="Brown L.L."/>
        </authorList>
    </citation>
    <scope>NUCLEOTIDE SEQUENCE [LARGE SCALE GENOMIC DNA]</scope>
    <source>
        <strain evidence="10">A449</strain>
    </source>
</reference>
<evidence type="ECO:0000259" key="8">
    <source>
        <dbReference type="PROSITE" id="PS51779"/>
    </source>
</evidence>
<feature type="active site" description="Proton acceptor" evidence="6">
    <location>
        <position position="217"/>
    </location>
</feature>
<dbReference type="HOGENOM" id="CLU_014750_1_0_6"/>
<keyword evidence="4 6" id="KW-0443">Lipid metabolism</keyword>
<evidence type="ECO:0000256" key="4">
    <source>
        <dbReference type="ARBA" id="ARBA00023098"/>
    </source>
</evidence>
<dbReference type="Gene3D" id="3.10.20.310">
    <property type="entry name" value="membrane protein fhac"/>
    <property type="match status" value="1"/>
</dbReference>
<feature type="short sequence motif" description="DGA/G" evidence="6">
    <location>
        <begin position="217"/>
        <end position="219"/>
    </location>
</feature>
<evidence type="ECO:0000256" key="5">
    <source>
        <dbReference type="ARBA" id="ARBA00023136"/>
    </source>
</evidence>
<proteinExistence type="predicted"/>
<dbReference type="KEGG" id="asa:ASA_0426"/>
<feature type="short sequence motif" description="GXSXG" evidence="6">
    <location>
        <begin position="69"/>
        <end position="73"/>
    </location>
</feature>
<protein>
    <submittedName>
        <fullName evidence="9">Patatin family outer membrane protein</fullName>
    </submittedName>
</protein>
<evidence type="ECO:0000256" key="3">
    <source>
        <dbReference type="ARBA" id="ARBA00022963"/>
    </source>
</evidence>
<dbReference type="GO" id="GO:0016787">
    <property type="term" value="F:hydrolase activity"/>
    <property type="evidence" value="ECO:0007669"/>
    <property type="project" value="UniProtKB-UniRule"/>
</dbReference>